<dbReference type="AlphaFoldDB" id="A0A815X1D9"/>
<evidence type="ECO:0000313" key="5">
    <source>
        <dbReference type="Proteomes" id="UP000663829"/>
    </source>
</evidence>
<dbReference type="EMBL" id="CAJNOK010004683">
    <property type="protein sequence ID" value="CAF0945911.1"/>
    <property type="molecule type" value="Genomic_DNA"/>
</dbReference>
<evidence type="ECO:0000313" key="1">
    <source>
        <dbReference type="EMBL" id="CAF0945911.1"/>
    </source>
</evidence>
<evidence type="ECO:0000313" key="4">
    <source>
        <dbReference type="EMBL" id="CAF4412931.1"/>
    </source>
</evidence>
<gene>
    <name evidence="2" type="ORF">GPM918_LOCUS39248</name>
    <name evidence="1" type="ORF">OVA965_LOCUS11890</name>
    <name evidence="4" type="ORF">SRO942_LOCUS40114</name>
    <name evidence="3" type="ORF">TMI583_LOCUS11894</name>
</gene>
<comment type="caution">
    <text evidence="2">The sequence shown here is derived from an EMBL/GenBank/DDBJ whole genome shotgun (WGS) entry which is preliminary data.</text>
</comment>
<sequence length="91" mass="10651">SYSSKLHNLILKHNQYDMSIFLSNQLFSGVKNIDGLLDLRLLTFYMDDEQKSNKFISMTSPTIDMNQIDNSNYTFIEDRLEKLLQLAKNIN</sequence>
<feature type="non-terminal residue" evidence="2">
    <location>
        <position position="91"/>
    </location>
</feature>
<dbReference type="Proteomes" id="UP000663829">
    <property type="component" value="Unassembled WGS sequence"/>
</dbReference>
<protein>
    <submittedName>
        <fullName evidence="2">Uncharacterized protein</fullName>
    </submittedName>
</protein>
<dbReference type="EMBL" id="CAJOBA010004688">
    <property type="protein sequence ID" value="CAF3720567.1"/>
    <property type="molecule type" value="Genomic_DNA"/>
</dbReference>
<dbReference type="Proteomes" id="UP000681722">
    <property type="component" value="Unassembled WGS sequence"/>
</dbReference>
<keyword evidence="5" id="KW-1185">Reference proteome</keyword>
<evidence type="ECO:0000313" key="2">
    <source>
        <dbReference type="EMBL" id="CAF1551818.1"/>
    </source>
</evidence>
<dbReference type="EMBL" id="CAJNOQ010027226">
    <property type="protein sequence ID" value="CAF1551818.1"/>
    <property type="molecule type" value="Genomic_DNA"/>
</dbReference>
<accession>A0A815X1D9</accession>
<reference evidence="2" key="1">
    <citation type="submission" date="2021-02" db="EMBL/GenBank/DDBJ databases">
        <authorList>
            <person name="Nowell W R."/>
        </authorList>
    </citation>
    <scope>NUCLEOTIDE SEQUENCE</scope>
</reference>
<proteinExistence type="predicted"/>
<dbReference type="Proteomes" id="UP000677228">
    <property type="component" value="Unassembled WGS sequence"/>
</dbReference>
<organism evidence="2 5">
    <name type="scientific">Didymodactylos carnosus</name>
    <dbReference type="NCBI Taxonomy" id="1234261"/>
    <lineage>
        <taxon>Eukaryota</taxon>
        <taxon>Metazoa</taxon>
        <taxon>Spiralia</taxon>
        <taxon>Gnathifera</taxon>
        <taxon>Rotifera</taxon>
        <taxon>Eurotatoria</taxon>
        <taxon>Bdelloidea</taxon>
        <taxon>Philodinida</taxon>
        <taxon>Philodinidae</taxon>
        <taxon>Didymodactylos</taxon>
    </lineage>
</organism>
<name>A0A815X1D9_9BILA</name>
<dbReference type="EMBL" id="CAJOBC010092920">
    <property type="protein sequence ID" value="CAF4412931.1"/>
    <property type="molecule type" value="Genomic_DNA"/>
</dbReference>
<evidence type="ECO:0000313" key="3">
    <source>
        <dbReference type="EMBL" id="CAF3720567.1"/>
    </source>
</evidence>
<dbReference type="Proteomes" id="UP000682733">
    <property type="component" value="Unassembled WGS sequence"/>
</dbReference>